<proteinExistence type="predicted"/>
<evidence type="ECO:0000313" key="2">
    <source>
        <dbReference type="Proteomes" id="UP001139493"/>
    </source>
</evidence>
<dbReference type="InterPro" id="IPR027417">
    <property type="entry name" value="P-loop_NTPase"/>
</dbReference>
<sequence>MGDGAGGIGSPDTCLVVVRGPSGAGKSTVARRLRERMGRGTALVEQDYLRRVLMWEKDRPGAPNIGLIDTVVRHALGVGYSVVLDGILAADHYGPMLRELVADHVGTTVCAYLDVSWEETVRRHAGRPQAAEFTPAQMAGWFVPDDRLGVAGELVVPEGSTAGETVGALWAATGRADPGGGAAVVRPG</sequence>
<keyword evidence="2" id="KW-1185">Reference proteome</keyword>
<dbReference type="SUPFAM" id="SSF52540">
    <property type="entry name" value="P-loop containing nucleoside triphosphate hydrolases"/>
    <property type="match status" value="1"/>
</dbReference>
<protein>
    <submittedName>
        <fullName evidence="1">AAA domain-containing protein</fullName>
    </submittedName>
</protein>
<name>A0A9X2G5D7_9MICO</name>
<dbReference type="Pfam" id="PF13671">
    <property type="entry name" value="AAA_33"/>
    <property type="match status" value="1"/>
</dbReference>
<gene>
    <name evidence="1" type="ORF">APR03_003223</name>
</gene>
<dbReference type="AlphaFoldDB" id="A0A9X2G5D7"/>
<dbReference type="Gene3D" id="3.40.50.300">
    <property type="entry name" value="P-loop containing nucleotide triphosphate hydrolases"/>
    <property type="match status" value="1"/>
</dbReference>
<reference evidence="1" key="1">
    <citation type="submission" date="2022-06" db="EMBL/GenBank/DDBJ databases">
        <title>Genomic Encyclopedia of Archaeal and Bacterial Type Strains, Phase II (KMG-II): from individual species to whole genera.</title>
        <authorList>
            <person name="Goeker M."/>
        </authorList>
    </citation>
    <scope>NUCLEOTIDE SEQUENCE</scope>
    <source>
        <strain evidence="1">DSM 26652</strain>
    </source>
</reference>
<dbReference type="EMBL" id="JAMTCS010000010">
    <property type="protein sequence ID" value="MCP2265858.1"/>
    <property type="molecule type" value="Genomic_DNA"/>
</dbReference>
<dbReference type="Proteomes" id="UP001139493">
    <property type="component" value="Unassembled WGS sequence"/>
</dbReference>
<evidence type="ECO:0000313" key="1">
    <source>
        <dbReference type="EMBL" id="MCP2265858.1"/>
    </source>
</evidence>
<dbReference type="RefSeq" id="WP_253837267.1">
    <property type="nucleotide sequence ID" value="NZ_JAMTCS010000010.1"/>
</dbReference>
<organism evidence="1 2">
    <name type="scientific">Promicromonospora thailandica</name>
    <dbReference type="NCBI Taxonomy" id="765201"/>
    <lineage>
        <taxon>Bacteria</taxon>
        <taxon>Bacillati</taxon>
        <taxon>Actinomycetota</taxon>
        <taxon>Actinomycetes</taxon>
        <taxon>Micrococcales</taxon>
        <taxon>Promicromonosporaceae</taxon>
        <taxon>Promicromonospora</taxon>
    </lineage>
</organism>
<accession>A0A9X2G5D7</accession>
<comment type="caution">
    <text evidence="1">The sequence shown here is derived from an EMBL/GenBank/DDBJ whole genome shotgun (WGS) entry which is preliminary data.</text>
</comment>